<keyword evidence="12" id="KW-1185">Reference proteome</keyword>
<feature type="compositionally biased region" description="Basic and acidic residues" evidence="8">
    <location>
        <begin position="447"/>
        <end position="469"/>
    </location>
</feature>
<evidence type="ECO:0000313" key="11">
    <source>
        <dbReference type="EMBL" id="KAF2732947.1"/>
    </source>
</evidence>
<accession>A0A9P4QSE4</accession>
<dbReference type="AlphaFoldDB" id="A0A9P4QSE4"/>
<feature type="domain" description="XLF-like N-terminal" evidence="9">
    <location>
        <begin position="4"/>
        <end position="122"/>
    </location>
</feature>
<dbReference type="CDD" id="cd22285">
    <property type="entry name" value="HD_XLF_N"/>
    <property type="match status" value="1"/>
</dbReference>
<feature type="compositionally biased region" description="Basic and acidic residues" evidence="8">
    <location>
        <begin position="495"/>
        <end position="533"/>
    </location>
</feature>
<feature type="domain" description="XLF-like coiled-coil region" evidence="10">
    <location>
        <begin position="125"/>
        <end position="175"/>
    </location>
</feature>
<evidence type="ECO:0000256" key="7">
    <source>
        <dbReference type="ARBA" id="ARBA00044529"/>
    </source>
</evidence>
<dbReference type="PANTHER" id="PTHR32235:SF1">
    <property type="entry name" value="NON-HOMOLOGOUS END-JOINING FACTOR 1"/>
    <property type="match status" value="1"/>
</dbReference>
<comment type="caution">
    <text evidence="11">The sequence shown here is derived from an EMBL/GenBank/DDBJ whole genome shotgun (WGS) entry which is preliminary data.</text>
</comment>
<dbReference type="Pfam" id="PF09302">
    <property type="entry name" value="XLF"/>
    <property type="match status" value="1"/>
</dbReference>
<dbReference type="OrthoDB" id="2155935at2759"/>
<organism evidence="11 12">
    <name type="scientific">Polyplosphaeria fusca</name>
    <dbReference type="NCBI Taxonomy" id="682080"/>
    <lineage>
        <taxon>Eukaryota</taxon>
        <taxon>Fungi</taxon>
        <taxon>Dikarya</taxon>
        <taxon>Ascomycota</taxon>
        <taxon>Pezizomycotina</taxon>
        <taxon>Dothideomycetes</taxon>
        <taxon>Pleosporomycetidae</taxon>
        <taxon>Pleosporales</taxon>
        <taxon>Tetraplosphaeriaceae</taxon>
        <taxon>Polyplosphaeria</taxon>
    </lineage>
</organism>
<comment type="similarity">
    <text evidence="6">Belongs to the XRCC4-XLF family. XLF subfamily.</text>
</comment>
<reference evidence="11" key="1">
    <citation type="journal article" date="2020" name="Stud. Mycol.">
        <title>101 Dothideomycetes genomes: a test case for predicting lifestyles and emergence of pathogens.</title>
        <authorList>
            <person name="Haridas S."/>
            <person name="Albert R."/>
            <person name="Binder M."/>
            <person name="Bloem J."/>
            <person name="Labutti K."/>
            <person name="Salamov A."/>
            <person name="Andreopoulos B."/>
            <person name="Baker S."/>
            <person name="Barry K."/>
            <person name="Bills G."/>
            <person name="Bluhm B."/>
            <person name="Cannon C."/>
            <person name="Castanera R."/>
            <person name="Culley D."/>
            <person name="Daum C."/>
            <person name="Ezra D."/>
            <person name="Gonzalez J."/>
            <person name="Henrissat B."/>
            <person name="Kuo A."/>
            <person name="Liang C."/>
            <person name="Lipzen A."/>
            <person name="Lutzoni F."/>
            <person name="Magnuson J."/>
            <person name="Mondo S."/>
            <person name="Nolan M."/>
            <person name="Ohm R."/>
            <person name="Pangilinan J."/>
            <person name="Park H.-J."/>
            <person name="Ramirez L."/>
            <person name="Alfaro M."/>
            <person name="Sun H."/>
            <person name="Tritt A."/>
            <person name="Yoshinaga Y."/>
            <person name="Zwiers L.-H."/>
            <person name="Turgeon B."/>
            <person name="Goodwin S."/>
            <person name="Spatafora J."/>
            <person name="Crous P."/>
            <person name="Grigoriev I."/>
        </authorList>
    </citation>
    <scope>NUCLEOTIDE SEQUENCE</scope>
    <source>
        <strain evidence="11">CBS 125425</strain>
    </source>
</reference>
<proteinExistence type="inferred from homology"/>
<evidence type="ECO:0000313" key="12">
    <source>
        <dbReference type="Proteomes" id="UP000799444"/>
    </source>
</evidence>
<keyword evidence="4" id="KW-0234">DNA repair</keyword>
<evidence type="ECO:0000259" key="9">
    <source>
        <dbReference type="Pfam" id="PF09302"/>
    </source>
</evidence>
<dbReference type="Proteomes" id="UP000799444">
    <property type="component" value="Unassembled WGS sequence"/>
</dbReference>
<dbReference type="EMBL" id="ML996169">
    <property type="protein sequence ID" value="KAF2732947.1"/>
    <property type="molecule type" value="Genomic_DNA"/>
</dbReference>
<evidence type="ECO:0000256" key="1">
    <source>
        <dbReference type="ARBA" id="ARBA00004123"/>
    </source>
</evidence>
<feature type="compositionally biased region" description="Polar residues" evidence="8">
    <location>
        <begin position="369"/>
        <end position="382"/>
    </location>
</feature>
<feature type="compositionally biased region" description="Acidic residues" evidence="8">
    <location>
        <begin position="289"/>
        <end position="298"/>
    </location>
</feature>
<sequence length="542" mass="60355">MACWRVLALSGSQQAPQLLIKTTFDRDKYTVFLSDLCNIWSEELDLSAIVQRAAEHESPIDVSHQDTSQLSILLDNVRKSVFQDEAAVRRVTRRHPDSLILHTTVALPAPLDSLNWSFVLQKQSSAALKNELILPLLVSSHIQHERLSSLVATVNEKDKAITRLIDQFDSNNLDLASAFPIIGGSKPGRRAVKREQAARHVPALQPFSERVWKEETGQLRDGRLSSLALFQEALSECSAKVPPRLLAKTEEDPWWVSLQSSIGDSFQLSRREAVKAQSLPPTNPPLLAEDAETDDEFETHENFHLRGTVQKQVQHANGTPTISDEQRARSIQDESTDDGDDDLDAPLKTYSQRQSRHVADDIPADKVQESSPVTSAELNNPRSLPKSKGFRIGGKPKKTSPHPSRDYDMESAGSVKNSNPLIKSKPDEVSPGGGTRPSKKPFTIGGKKKETSVSSAMDEKTVSPPRDRNSNSMSSSRDVSIEHGAHHSSPPGDANRSHEVTAKEEENLHEETAEEKAERKRRELKRKNEELAKKPPKRKKRF</sequence>
<dbReference type="InterPro" id="IPR053829">
    <property type="entry name" value="XLF-like_CC"/>
</dbReference>
<gene>
    <name evidence="11" type="ORF">EJ04DRAFT_513580</name>
</gene>
<dbReference type="InterPro" id="IPR038051">
    <property type="entry name" value="XRCC4-like_N_sf"/>
</dbReference>
<evidence type="ECO:0000256" key="5">
    <source>
        <dbReference type="ARBA" id="ARBA00023242"/>
    </source>
</evidence>
<evidence type="ECO:0000256" key="2">
    <source>
        <dbReference type="ARBA" id="ARBA00022763"/>
    </source>
</evidence>
<feature type="compositionally biased region" description="Polar residues" evidence="8">
    <location>
        <begin position="309"/>
        <end position="323"/>
    </location>
</feature>
<keyword evidence="5" id="KW-0539">Nucleus</keyword>
<feature type="compositionally biased region" description="Acidic residues" evidence="8">
    <location>
        <begin position="334"/>
        <end position="344"/>
    </location>
</feature>
<evidence type="ECO:0000259" key="10">
    <source>
        <dbReference type="Pfam" id="PF21928"/>
    </source>
</evidence>
<protein>
    <recommendedName>
        <fullName evidence="7">Non-homologous end-joining factor 1</fullName>
    </recommendedName>
</protein>
<dbReference type="Gene3D" id="2.170.210.10">
    <property type="entry name" value="DNA double-strand break repair and VJ recombination XRCC4, N-terminal"/>
    <property type="match status" value="1"/>
</dbReference>
<dbReference type="Pfam" id="PF21928">
    <property type="entry name" value="XLF_CC"/>
    <property type="match status" value="1"/>
</dbReference>
<keyword evidence="3" id="KW-0238">DNA-binding</keyword>
<dbReference type="GO" id="GO:0032807">
    <property type="term" value="C:DNA ligase IV complex"/>
    <property type="evidence" value="ECO:0007669"/>
    <property type="project" value="TreeGrafter"/>
</dbReference>
<dbReference type="PANTHER" id="PTHR32235">
    <property type="entry name" value="NON-HOMOLOGOUS END-JOINING FACTOR 1"/>
    <property type="match status" value="1"/>
</dbReference>
<evidence type="ECO:0000256" key="6">
    <source>
        <dbReference type="ARBA" id="ARBA00025747"/>
    </source>
</evidence>
<evidence type="ECO:0000256" key="4">
    <source>
        <dbReference type="ARBA" id="ARBA00023204"/>
    </source>
</evidence>
<evidence type="ECO:0000256" key="3">
    <source>
        <dbReference type="ARBA" id="ARBA00023125"/>
    </source>
</evidence>
<name>A0A9P4QSE4_9PLEO</name>
<comment type="subcellular location">
    <subcellularLocation>
        <location evidence="1">Nucleus</location>
    </subcellularLocation>
</comment>
<keyword evidence="2" id="KW-0227">DNA damage</keyword>
<feature type="compositionally biased region" description="Basic and acidic residues" evidence="8">
    <location>
        <begin position="357"/>
        <end position="368"/>
    </location>
</feature>
<dbReference type="InterPro" id="IPR015381">
    <property type="entry name" value="XLF-like_N"/>
</dbReference>
<dbReference type="InterPro" id="IPR052287">
    <property type="entry name" value="NHEJ_factor"/>
</dbReference>
<dbReference type="GO" id="GO:0045027">
    <property type="term" value="F:DNA end binding"/>
    <property type="evidence" value="ECO:0007669"/>
    <property type="project" value="TreeGrafter"/>
</dbReference>
<evidence type="ECO:0000256" key="8">
    <source>
        <dbReference type="SAM" id="MobiDB-lite"/>
    </source>
</evidence>
<feature type="region of interest" description="Disordered" evidence="8">
    <location>
        <begin position="273"/>
        <end position="542"/>
    </location>
</feature>
<dbReference type="GO" id="GO:0006303">
    <property type="term" value="P:double-strand break repair via nonhomologous end joining"/>
    <property type="evidence" value="ECO:0007669"/>
    <property type="project" value="UniProtKB-ARBA"/>
</dbReference>